<dbReference type="GO" id="GO:0006754">
    <property type="term" value="P:ATP biosynthetic process"/>
    <property type="evidence" value="ECO:0007669"/>
    <property type="project" value="TreeGrafter"/>
</dbReference>
<protein>
    <submittedName>
        <fullName evidence="3">Hydrolase MutT1</fullName>
    </submittedName>
</protein>
<dbReference type="PROSITE" id="PS51462">
    <property type="entry name" value="NUDIX"/>
    <property type="match status" value="1"/>
</dbReference>
<dbReference type="Gene3D" id="3.40.50.1240">
    <property type="entry name" value="Phosphoglycerate mutase-like"/>
    <property type="match status" value="1"/>
</dbReference>
<accession>A0A4Z1E4H2</accession>
<sequence>MASLAVGGAPAMTTTAQRVPAAVHAAGAVVWRVSGKHLEVLLVHRPRYDDWSLPKGKLDPGESLPGCAVREVAEETGQPVVLGVPLPGVRYRLDDGRLKVCHYWAARVVEPTHPAVLARGAVPLCDPDEIDDARWLRANLARDLLTRPADRAPLDALVDQWEDGVLDTRAFVVLRHARARKRSAWGGGETDRPLTATGLHDAAGLVSTLAAFGVADVFSSPWERCVATVAPYTSAAQLDVIAVPEITEAANAKRPSGAARTVDRLLAAFRSRRGGDKHAEKVADGAVLCTHRPVLPTVLETLSARAPRRVSALFPTANPYLRTGEMLVAHVLPRHRRGVRVHAVERRRPSD</sequence>
<dbReference type="GO" id="GO:0006167">
    <property type="term" value="P:AMP biosynthetic process"/>
    <property type="evidence" value="ECO:0007669"/>
    <property type="project" value="TreeGrafter"/>
</dbReference>
<dbReference type="Gene3D" id="3.90.79.10">
    <property type="entry name" value="Nucleoside Triphosphate Pyrophosphohydrolase"/>
    <property type="match status" value="1"/>
</dbReference>
<evidence type="ECO:0000259" key="2">
    <source>
        <dbReference type="PROSITE" id="PS51462"/>
    </source>
</evidence>
<organism evidence="3 4">
    <name type="scientific">Serinibacter arcticus</name>
    <dbReference type="NCBI Taxonomy" id="1655435"/>
    <lineage>
        <taxon>Bacteria</taxon>
        <taxon>Bacillati</taxon>
        <taxon>Actinomycetota</taxon>
        <taxon>Actinomycetes</taxon>
        <taxon>Micrococcales</taxon>
        <taxon>Beutenbergiaceae</taxon>
        <taxon>Serinibacter</taxon>
    </lineage>
</organism>
<reference evidence="3 4" key="1">
    <citation type="submission" date="2018-11" db="EMBL/GenBank/DDBJ databases">
        <title>Complete genome sequencing of the Actinobacteria Serinibacter sp. K3-2.</title>
        <authorList>
            <person name="Rakitin A.L."/>
            <person name="Beletsky A.V."/>
            <person name="Mardanov A.V."/>
            <person name="Ravin N.V."/>
            <person name="Gromova A.S."/>
            <person name="Filippova S.N."/>
            <person name="Gal'Chenko V.F."/>
        </authorList>
    </citation>
    <scope>NUCLEOTIDE SEQUENCE [LARGE SCALE GENOMIC DNA]</scope>
    <source>
        <strain evidence="3 4">K3-2</strain>
    </source>
</reference>
<gene>
    <name evidence="3" type="ORF">SERN_1676</name>
</gene>
<evidence type="ECO:0000313" key="3">
    <source>
        <dbReference type="EMBL" id="TGO05672.1"/>
    </source>
</evidence>
<dbReference type="GO" id="GO:0004081">
    <property type="term" value="F:bis(5'-nucleosyl)-tetraphosphatase (asymmetrical) activity"/>
    <property type="evidence" value="ECO:0007669"/>
    <property type="project" value="TreeGrafter"/>
</dbReference>
<dbReference type="InterPro" id="IPR051325">
    <property type="entry name" value="Nudix_hydrolase_domain"/>
</dbReference>
<proteinExistence type="predicted"/>
<evidence type="ECO:0000313" key="4">
    <source>
        <dbReference type="Proteomes" id="UP000297318"/>
    </source>
</evidence>
<dbReference type="PANTHER" id="PTHR21340:SF0">
    <property type="entry name" value="BIS(5'-NUCLEOSYL)-TETRAPHOSPHATASE [ASYMMETRICAL]"/>
    <property type="match status" value="1"/>
</dbReference>
<dbReference type="PROSITE" id="PS00893">
    <property type="entry name" value="NUDIX_BOX"/>
    <property type="match status" value="1"/>
</dbReference>
<comment type="caution">
    <text evidence="3">The sequence shown here is derived from an EMBL/GenBank/DDBJ whole genome shotgun (WGS) entry which is preliminary data.</text>
</comment>
<dbReference type="RefSeq" id="WP_233251554.1">
    <property type="nucleotide sequence ID" value="NZ_RHPJ01000002.1"/>
</dbReference>
<dbReference type="Pfam" id="PF00300">
    <property type="entry name" value="His_Phos_1"/>
    <property type="match status" value="1"/>
</dbReference>
<dbReference type="InterPro" id="IPR020084">
    <property type="entry name" value="NUDIX_hydrolase_CS"/>
</dbReference>
<dbReference type="InterPro" id="IPR015797">
    <property type="entry name" value="NUDIX_hydrolase-like_dom_sf"/>
</dbReference>
<dbReference type="InterPro" id="IPR000086">
    <property type="entry name" value="NUDIX_hydrolase_dom"/>
</dbReference>
<name>A0A4Z1E4H2_9MICO</name>
<dbReference type="PANTHER" id="PTHR21340">
    <property type="entry name" value="DIADENOSINE 5,5-P1,P4-TETRAPHOSPHATE PYROPHOSPHOHYDROLASE MUTT"/>
    <property type="match status" value="1"/>
</dbReference>
<dbReference type="InterPro" id="IPR029033">
    <property type="entry name" value="His_PPase_superfam"/>
</dbReference>
<keyword evidence="1 3" id="KW-0378">Hydrolase</keyword>
<evidence type="ECO:0000256" key="1">
    <source>
        <dbReference type="ARBA" id="ARBA00022801"/>
    </source>
</evidence>
<keyword evidence="4" id="KW-1185">Reference proteome</keyword>
<dbReference type="SUPFAM" id="SSF55811">
    <property type="entry name" value="Nudix"/>
    <property type="match status" value="1"/>
</dbReference>
<dbReference type="EMBL" id="RHPJ01000002">
    <property type="protein sequence ID" value="TGO05672.1"/>
    <property type="molecule type" value="Genomic_DNA"/>
</dbReference>
<dbReference type="SMART" id="SM00855">
    <property type="entry name" value="PGAM"/>
    <property type="match status" value="1"/>
</dbReference>
<dbReference type="InterPro" id="IPR013078">
    <property type="entry name" value="His_Pase_superF_clade-1"/>
</dbReference>
<dbReference type="Proteomes" id="UP000297318">
    <property type="component" value="Unassembled WGS sequence"/>
</dbReference>
<dbReference type="CDD" id="cd03673">
    <property type="entry name" value="NUDIX_Ap6A_hydrolase"/>
    <property type="match status" value="1"/>
</dbReference>
<dbReference type="SUPFAM" id="SSF53254">
    <property type="entry name" value="Phosphoglycerate mutase-like"/>
    <property type="match status" value="1"/>
</dbReference>
<dbReference type="AlphaFoldDB" id="A0A4Z1E4H2"/>
<feature type="domain" description="Nudix hydrolase" evidence="2">
    <location>
        <begin position="21"/>
        <end position="159"/>
    </location>
</feature>
<dbReference type="Pfam" id="PF00293">
    <property type="entry name" value="NUDIX"/>
    <property type="match status" value="1"/>
</dbReference>